<feature type="transmembrane region" description="Helical" evidence="1">
    <location>
        <begin position="12"/>
        <end position="33"/>
    </location>
</feature>
<keyword evidence="1" id="KW-1133">Transmembrane helix</keyword>
<proteinExistence type="predicted"/>
<keyword evidence="3" id="KW-1185">Reference proteome</keyword>
<keyword evidence="1" id="KW-0812">Transmembrane</keyword>
<organism evidence="2 3">
    <name type="scientific">Marivirga salinarum</name>
    <dbReference type="NCBI Taxonomy" id="3059078"/>
    <lineage>
        <taxon>Bacteria</taxon>
        <taxon>Pseudomonadati</taxon>
        <taxon>Bacteroidota</taxon>
        <taxon>Cytophagia</taxon>
        <taxon>Cytophagales</taxon>
        <taxon>Marivirgaceae</taxon>
        <taxon>Marivirga</taxon>
    </lineage>
</organism>
<dbReference type="EMBL" id="CP129971">
    <property type="protein sequence ID" value="WMN12248.1"/>
    <property type="molecule type" value="Genomic_DNA"/>
</dbReference>
<protein>
    <submittedName>
        <fullName evidence="2">Uncharacterized protein</fullName>
    </submittedName>
</protein>
<evidence type="ECO:0000313" key="3">
    <source>
        <dbReference type="Proteomes" id="UP001230496"/>
    </source>
</evidence>
<name>A0AA51NBT6_9BACT</name>
<dbReference type="AlphaFoldDB" id="A0AA51NBT6"/>
<dbReference type="Proteomes" id="UP001230496">
    <property type="component" value="Chromosome"/>
</dbReference>
<dbReference type="RefSeq" id="WP_308350187.1">
    <property type="nucleotide sequence ID" value="NZ_CP129971.1"/>
</dbReference>
<reference evidence="2 3" key="1">
    <citation type="submission" date="2023-08" db="EMBL/GenBank/DDBJ databases">
        <title>Comparative genomics and taxonomic characterization of three novel marine species of genus Marivirga.</title>
        <authorList>
            <person name="Muhammad N."/>
            <person name="Kim S.-G."/>
        </authorList>
    </citation>
    <scope>NUCLEOTIDE SEQUENCE [LARGE SCALE GENOMIC DNA]</scope>
    <source>
        <strain evidence="2 3">BDSF4-3</strain>
    </source>
</reference>
<accession>A0AA51NBT6</accession>
<dbReference type="KEGG" id="msaa:QYS49_32955"/>
<sequence>MNKKSENNDSVTFLDILIIVLGFIGISSILSLFHDDSSKIVSKKGEKILSSPKEMEEINKLIDSKQSSEHYSEIVI</sequence>
<evidence type="ECO:0000313" key="2">
    <source>
        <dbReference type="EMBL" id="WMN12248.1"/>
    </source>
</evidence>
<gene>
    <name evidence="2" type="ORF">QYS49_32955</name>
</gene>
<evidence type="ECO:0000256" key="1">
    <source>
        <dbReference type="SAM" id="Phobius"/>
    </source>
</evidence>
<keyword evidence="1" id="KW-0472">Membrane</keyword>